<keyword evidence="4" id="KW-1185">Reference proteome</keyword>
<dbReference type="PANTHER" id="PTHR35106">
    <property type="entry name" value="BNAA07G25190D PROTEIN"/>
    <property type="match status" value="1"/>
</dbReference>
<evidence type="ECO:0000256" key="2">
    <source>
        <dbReference type="SAM" id="SignalP"/>
    </source>
</evidence>
<protein>
    <recommendedName>
        <fullName evidence="5">Secreted protein</fullName>
    </recommendedName>
</protein>
<comment type="caution">
    <text evidence="3">The sequence shown here is derived from an EMBL/GenBank/DDBJ whole genome shotgun (WGS) entry which is preliminary data.</text>
</comment>
<dbReference type="AlphaFoldDB" id="A0AB34JDB4"/>
<gene>
    <name evidence="3" type="ORF">AB1Y20_003326</name>
</gene>
<proteinExistence type="predicted"/>
<evidence type="ECO:0000313" key="4">
    <source>
        <dbReference type="Proteomes" id="UP001515480"/>
    </source>
</evidence>
<dbReference type="EMBL" id="JBGBPQ010000010">
    <property type="protein sequence ID" value="KAL1519058.1"/>
    <property type="molecule type" value="Genomic_DNA"/>
</dbReference>
<feature type="chain" id="PRO_5044240649" description="Secreted protein" evidence="2">
    <location>
        <begin position="17"/>
        <end position="111"/>
    </location>
</feature>
<dbReference type="PANTHER" id="PTHR35106:SF5">
    <property type="entry name" value="CARBOXYPEPTIDASE"/>
    <property type="match status" value="1"/>
</dbReference>
<evidence type="ECO:0000256" key="1">
    <source>
        <dbReference type="SAM" id="MobiDB-lite"/>
    </source>
</evidence>
<name>A0AB34JDB4_PRYPA</name>
<keyword evidence="2" id="KW-0732">Signal</keyword>
<feature type="signal peptide" evidence="2">
    <location>
        <begin position="1"/>
        <end position="16"/>
    </location>
</feature>
<feature type="compositionally biased region" description="Basic and acidic residues" evidence="1">
    <location>
        <begin position="64"/>
        <end position="75"/>
    </location>
</feature>
<sequence length="111" mass="11833">MRGWLACLLACLLVDARQLRRPPTSSRGTPLQLALTCRVCKSTYEPEANGPRACRSHPGSLRGESARKGDWEGDRGPNSGKGGDIVYSWSCCGAPAEDAGCVVAPHASYDE</sequence>
<feature type="region of interest" description="Disordered" evidence="1">
    <location>
        <begin position="46"/>
        <end position="80"/>
    </location>
</feature>
<evidence type="ECO:0000313" key="3">
    <source>
        <dbReference type="EMBL" id="KAL1519058.1"/>
    </source>
</evidence>
<accession>A0AB34JDB4</accession>
<dbReference type="Proteomes" id="UP001515480">
    <property type="component" value="Unassembled WGS sequence"/>
</dbReference>
<organism evidence="3 4">
    <name type="scientific">Prymnesium parvum</name>
    <name type="common">Toxic golden alga</name>
    <dbReference type="NCBI Taxonomy" id="97485"/>
    <lineage>
        <taxon>Eukaryota</taxon>
        <taxon>Haptista</taxon>
        <taxon>Haptophyta</taxon>
        <taxon>Prymnesiophyceae</taxon>
        <taxon>Prymnesiales</taxon>
        <taxon>Prymnesiaceae</taxon>
        <taxon>Prymnesium</taxon>
    </lineage>
</organism>
<reference evidence="3 4" key="1">
    <citation type="journal article" date="2024" name="Science">
        <title>Giant polyketide synthase enzymes in the biosynthesis of giant marine polyether toxins.</title>
        <authorList>
            <person name="Fallon T.R."/>
            <person name="Shende V.V."/>
            <person name="Wierzbicki I.H."/>
            <person name="Pendleton A.L."/>
            <person name="Watervoot N.F."/>
            <person name="Auber R.P."/>
            <person name="Gonzalez D.J."/>
            <person name="Wisecaver J.H."/>
            <person name="Moore B.S."/>
        </authorList>
    </citation>
    <scope>NUCLEOTIDE SEQUENCE [LARGE SCALE GENOMIC DNA]</scope>
    <source>
        <strain evidence="3 4">12B1</strain>
    </source>
</reference>
<evidence type="ECO:0008006" key="5">
    <source>
        <dbReference type="Google" id="ProtNLM"/>
    </source>
</evidence>